<comment type="subcellular location">
    <subcellularLocation>
        <location evidence="1 6">Endoplasmic reticulum membrane</location>
        <topology evidence="1 6">Multi-pass membrane protein</topology>
    </subcellularLocation>
</comment>
<dbReference type="AlphaFoldDB" id="A0A6G1SIF9"/>
<protein>
    <recommendedName>
        <fullName evidence="6">Reticulon-like protein</fullName>
    </recommendedName>
</protein>
<dbReference type="GO" id="GO:0005789">
    <property type="term" value="C:endoplasmic reticulum membrane"/>
    <property type="evidence" value="ECO:0007669"/>
    <property type="project" value="UniProtKB-SubCell"/>
</dbReference>
<dbReference type="Pfam" id="PF02453">
    <property type="entry name" value="Reticulon"/>
    <property type="match status" value="1"/>
</dbReference>
<feature type="compositionally biased region" description="Basic and acidic residues" evidence="7">
    <location>
        <begin position="132"/>
        <end position="155"/>
    </location>
</feature>
<evidence type="ECO:0000256" key="2">
    <source>
        <dbReference type="ARBA" id="ARBA00022692"/>
    </source>
</evidence>
<accession>A0A6G1SIF9</accession>
<evidence type="ECO:0000256" key="7">
    <source>
        <dbReference type="SAM" id="MobiDB-lite"/>
    </source>
</evidence>
<feature type="transmembrane region" description="Helical" evidence="6">
    <location>
        <begin position="450"/>
        <end position="475"/>
    </location>
</feature>
<keyword evidence="3 6" id="KW-0256">Endoplasmic reticulum</keyword>
<feature type="region of interest" description="Disordered" evidence="7">
    <location>
        <begin position="23"/>
        <end position="67"/>
    </location>
</feature>
<feature type="compositionally biased region" description="Polar residues" evidence="7">
    <location>
        <begin position="26"/>
        <end position="59"/>
    </location>
</feature>
<name>A0A6G1SIF9_9ACAR</name>
<dbReference type="GO" id="GO:0030424">
    <property type="term" value="C:axon"/>
    <property type="evidence" value="ECO:0007669"/>
    <property type="project" value="TreeGrafter"/>
</dbReference>
<feature type="compositionally biased region" description="Low complexity" evidence="7">
    <location>
        <begin position="290"/>
        <end position="309"/>
    </location>
</feature>
<feature type="compositionally biased region" description="Low complexity" evidence="7">
    <location>
        <begin position="105"/>
        <end position="123"/>
    </location>
</feature>
<feature type="transmembrane region" description="Helical" evidence="6">
    <location>
        <begin position="341"/>
        <end position="358"/>
    </location>
</feature>
<feature type="compositionally biased region" description="Low complexity" evidence="7">
    <location>
        <begin position="156"/>
        <end position="165"/>
    </location>
</feature>
<feature type="region of interest" description="Disordered" evidence="7">
    <location>
        <begin position="239"/>
        <end position="309"/>
    </location>
</feature>
<evidence type="ECO:0000256" key="5">
    <source>
        <dbReference type="ARBA" id="ARBA00023136"/>
    </source>
</evidence>
<evidence type="ECO:0000256" key="3">
    <source>
        <dbReference type="ARBA" id="ARBA00022824"/>
    </source>
</evidence>
<evidence type="ECO:0000313" key="9">
    <source>
        <dbReference type="EMBL" id="MDE50265.1"/>
    </source>
</evidence>
<dbReference type="EMBL" id="GGYP01005494">
    <property type="protein sequence ID" value="MDE50265.1"/>
    <property type="molecule type" value="Transcribed_RNA"/>
</dbReference>
<dbReference type="InterPro" id="IPR003388">
    <property type="entry name" value="Reticulon"/>
</dbReference>
<gene>
    <name evidence="9" type="primary">Rtn3</name>
    <name evidence="9" type="ORF">g.13881</name>
</gene>
<dbReference type="PANTHER" id="PTHR45799">
    <property type="entry name" value="RETICULON-LIKE PROTEIN"/>
    <property type="match status" value="1"/>
</dbReference>
<dbReference type="PANTHER" id="PTHR45799:SF2">
    <property type="entry name" value="RETICULON-LIKE PROTEIN"/>
    <property type="match status" value="1"/>
</dbReference>
<feature type="domain" description="Reticulon" evidence="8">
    <location>
        <begin position="329"/>
        <end position="519"/>
    </location>
</feature>
<sequence>MSTDQSSMGPALVGNISVDSLDDSQRLQQAQTTAELTFDATSSPVTPSGTNHQAGGDTNSFEHDTDVSFGPTIREAEEFADQMTSEILEQVQAAAGEKEEEAEETAPQYKQQPQQQEDVQQQHNNEEEEEIVRDLEERKVEFGEVGVKEEEREVQQEAQQFQPTQEEQDEKAEKKDEEEQQQQQHQRHEQQVDDSISLIKLNDSTANNELFHQTFKTAANTSQISDDKSIMEFTKNYSDDLMGSSDGQQRGAGGPDLADFELPPYSGSSSSGSEQAAATTKHSPVKQRKSSNSMATQASSSSYASGSGVASPPDLSAVKNILISAYSNVAHVFHWKRPIETGLIFTIGLILITALTFFSIISVVAYTALGCILASGVLRIYKTSMKALNRSPETPVDHIWEKVLSVDVSLSPERLHELVETSHANLNASLVYFKQVLLVEDKIATAKFFLFLYSLTYIGSWFNGLTLITIIYLALFSVPKLYESNKIKIDEFLNLATKQLSSTVDSVTSKFGGSSKKQN</sequence>
<keyword evidence="4 6" id="KW-1133">Transmembrane helix</keyword>
<proteinExistence type="predicted"/>
<reference evidence="9" key="1">
    <citation type="submission" date="2018-10" db="EMBL/GenBank/DDBJ databases">
        <title>Transcriptome assembly of Aceria tosichella (Wheat curl mite) Type 2.</title>
        <authorList>
            <person name="Scully E.D."/>
            <person name="Geib S.M."/>
            <person name="Palmer N.A."/>
            <person name="Gupta A.K."/>
            <person name="Sarath G."/>
            <person name="Tatineni S."/>
        </authorList>
    </citation>
    <scope>NUCLEOTIDE SEQUENCE</scope>
    <source>
        <strain evidence="9">LincolnNE</strain>
    </source>
</reference>
<evidence type="ECO:0000256" key="4">
    <source>
        <dbReference type="ARBA" id="ARBA00022989"/>
    </source>
</evidence>
<keyword evidence="5 6" id="KW-0472">Membrane</keyword>
<keyword evidence="2 6" id="KW-0812">Transmembrane</keyword>
<feature type="region of interest" description="Disordered" evidence="7">
    <location>
        <begin position="82"/>
        <end position="200"/>
    </location>
</feature>
<dbReference type="PROSITE" id="PS50845">
    <property type="entry name" value="RETICULON"/>
    <property type="match status" value="1"/>
</dbReference>
<evidence type="ECO:0000259" key="8">
    <source>
        <dbReference type="PROSITE" id="PS50845"/>
    </source>
</evidence>
<evidence type="ECO:0000256" key="6">
    <source>
        <dbReference type="RuleBase" id="RU363132"/>
    </source>
</evidence>
<dbReference type="Gene3D" id="1.20.5.2480">
    <property type="match status" value="1"/>
</dbReference>
<organism evidence="9">
    <name type="scientific">Aceria tosichella</name>
    <name type="common">wheat curl mite</name>
    <dbReference type="NCBI Taxonomy" id="561515"/>
    <lineage>
        <taxon>Eukaryota</taxon>
        <taxon>Metazoa</taxon>
        <taxon>Ecdysozoa</taxon>
        <taxon>Arthropoda</taxon>
        <taxon>Chelicerata</taxon>
        <taxon>Arachnida</taxon>
        <taxon>Acari</taxon>
        <taxon>Acariformes</taxon>
        <taxon>Trombidiformes</taxon>
        <taxon>Prostigmata</taxon>
        <taxon>Eupodina</taxon>
        <taxon>Eriophyoidea</taxon>
        <taxon>Eriophyidae</taxon>
        <taxon>Eriophyinae</taxon>
        <taxon>Aceriini</taxon>
        <taxon>Aceria</taxon>
    </lineage>
</organism>
<evidence type="ECO:0000256" key="1">
    <source>
        <dbReference type="ARBA" id="ARBA00004477"/>
    </source>
</evidence>
<dbReference type="InterPro" id="IPR046964">
    <property type="entry name" value="RTN1-4"/>
</dbReference>